<dbReference type="EMBL" id="CAJVQC010067432">
    <property type="protein sequence ID" value="CAG8807247.1"/>
    <property type="molecule type" value="Genomic_DNA"/>
</dbReference>
<organism evidence="1 2">
    <name type="scientific">Racocetra persica</name>
    <dbReference type="NCBI Taxonomy" id="160502"/>
    <lineage>
        <taxon>Eukaryota</taxon>
        <taxon>Fungi</taxon>
        <taxon>Fungi incertae sedis</taxon>
        <taxon>Mucoromycota</taxon>
        <taxon>Glomeromycotina</taxon>
        <taxon>Glomeromycetes</taxon>
        <taxon>Diversisporales</taxon>
        <taxon>Gigasporaceae</taxon>
        <taxon>Racocetra</taxon>
    </lineage>
</organism>
<gene>
    <name evidence="1" type="ORF">RPERSI_LOCUS22349</name>
</gene>
<evidence type="ECO:0000313" key="1">
    <source>
        <dbReference type="EMBL" id="CAG8807247.1"/>
    </source>
</evidence>
<evidence type="ECO:0000313" key="2">
    <source>
        <dbReference type="Proteomes" id="UP000789920"/>
    </source>
</evidence>
<proteinExistence type="predicted"/>
<keyword evidence="2" id="KW-1185">Reference proteome</keyword>
<comment type="caution">
    <text evidence="1">The sequence shown here is derived from an EMBL/GenBank/DDBJ whole genome shotgun (WGS) entry which is preliminary data.</text>
</comment>
<accession>A0ACA9RSR3</accession>
<feature type="non-terminal residue" evidence="1">
    <location>
        <position position="1"/>
    </location>
</feature>
<protein>
    <submittedName>
        <fullName evidence="1">9315_t:CDS:1</fullName>
    </submittedName>
</protein>
<feature type="non-terminal residue" evidence="1">
    <location>
        <position position="184"/>
    </location>
</feature>
<sequence>LGYKKDRAYATPMLTEKHIQQRINWVKKYLNHNWDQTVFSDETAFSLFRDTVEYWYKDKQPIRKIPKEKKKFLAWGAFWSKSQTSLYCFRRIMDAPFYVNILENHFPEIRSALGSRWEFQQDNDPSTQVDLLRNNVEKWWPKNLDELERFMTEEWKKILYDVLRNLARSMRYRCQYVLDNNGDH</sequence>
<dbReference type="Proteomes" id="UP000789920">
    <property type="component" value="Unassembled WGS sequence"/>
</dbReference>
<name>A0ACA9RSR3_9GLOM</name>
<reference evidence="1" key="1">
    <citation type="submission" date="2021-06" db="EMBL/GenBank/DDBJ databases">
        <authorList>
            <person name="Kallberg Y."/>
            <person name="Tangrot J."/>
            <person name="Rosling A."/>
        </authorList>
    </citation>
    <scope>NUCLEOTIDE SEQUENCE</scope>
    <source>
        <strain evidence="1">MA461A</strain>
    </source>
</reference>